<evidence type="ECO:0000313" key="9">
    <source>
        <dbReference type="Proteomes" id="UP000178187"/>
    </source>
</evidence>
<dbReference type="InterPro" id="IPR002758">
    <property type="entry name" value="Cation_antiport_E"/>
</dbReference>
<keyword evidence="6 7" id="KW-0472">Membrane</keyword>
<reference evidence="8 9" key="1">
    <citation type="journal article" date="2016" name="Nat. Commun.">
        <title>Thousands of microbial genomes shed light on interconnected biogeochemical processes in an aquifer system.</title>
        <authorList>
            <person name="Anantharaman K."/>
            <person name="Brown C.T."/>
            <person name="Hug L.A."/>
            <person name="Sharon I."/>
            <person name="Castelle C.J."/>
            <person name="Probst A.J."/>
            <person name="Thomas B.C."/>
            <person name="Singh A."/>
            <person name="Wilkins M.J."/>
            <person name="Karaoz U."/>
            <person name="Brodie E.L."/>
            <person name="Williams K.H."/>
            <person name="Hubbard S.S."/>
            <person name="Banfield J.F."/>
        </authorList>
    </citation>
    <scope>NUCLEOTIDE SEQUENCE [LARGE SCALE GENOMIC DNA]</scope>
</reference>
<comment type="caution">
    <text evidence="8">The sequence shown here is derived from an EMBL/GenBank/DDBJ whole genome shotgun (WGS) entry which is preliminary data.</text>
</comment>
<sequence length="168" mass="19423">MKSKITLFLGLYLIWCFLNWMPDWQHLLVGVLVAGLVTIVTGDLFVSNIHVLHHLRRVWYFLIYYMPVFVWECIKANLDVAYRVLHPMLPIRPGIVKIKTNLKTDTALTFLANSITLTPGTMSVDIDRDKGVLYIHWIHVETTDCEKATKIVAAHFEKILAKIFEEDV</sequence>
<name>A0A1G1L2Y0_9BACT</name>
<dbReference type="PIRSF" id="PIRSF019239">
    <property type="entry name" value="MrpE"/>
    <property type="match status" value="1"/>
</dbReference>
<comment type="subcellular location">
    <subcellularLocation>
        <location evidence="1">Cell membrane</location>
        <topology evidence="1">Multi-pass membrane protein</topology>
    </subcellularLocation>
</comment>
<evidence type="ECO:0000256" key="2">
    <source>
        <dbReference type="ARBA" id="ARBA00006228"/>
    </source>
</evidence>
<dbReference type="EMBL" id="MHFR01000005">
    <property type="protein sequence ID" value="OGW99492.1"/>
    <property type="molecule type" value="Genomic_DNA"/>
</dbReference>
<proteinExistence type="inferred from homology"/>
<keyword evidence="4 7" id="KW-0812">Transmembrane</keyword>
<keyword evidence="3" id="KW-1003">Cell membrane</keyword>
<evidence type="ECO:0000256" key="1">
    <source>
        <dbReference type="ARBA" id="ARBA00004651"/>
    </source>
</evidence>
<dbReference type="Pfam" id="PF01899">
    <property type="entry name" value="MNHE"/>
    <property type="match status" value="1"/>
</dbReference>
<evidence type="ECO:0000256" key="7">
    <source>
        <dbReference type="SAM" id="Phobius"/>
    </source>
</evidence>
<gene>
    <name evidence="8" type="ORF">A3G33_01060</name>
</gene>
<organism evidence="8 9">
    <name type="scientific">Candidatus Danuiimicrobium aquiferis</name>
    <dbReference type="NCBI Taxonomy" id="1801832"/>
    <lineage>
        <taxon>Bacteria</taxon>
        <taxon>Pseudomonadati</taxon>
        <taxon>Candidatus Omnitrophota</taxon>
        <taxon>Candidatus Danuiimicrobium</taxon>
    </lineage>
</organism>
<protein>
    <recommendedName>
        <fullName evidence="10">Cation:proton antiporter</fullName>
    </recommendedName>
</protein>
<accession>A0A1G1L2Y0</accession>
<evidence type="ECO:0008006" key="10">
    <source>
        <dbReference type="Google" id="ProtNLM"/>
    </source>
</evidence>
<evidence type="ECO:0000256" key="6">
    <source>
        <dbReference type="ARBA" id="ARBA00023136"/>
    </source>
</evidence>
<comment type="similarity">
    <text evidence="2">Belongs to the CPA3 antiporters (TC 2.A.63) subunit E family.</text>
</comment>
<evidence type="ECO:0000256" key="4">
    <source>
        <dbReference type="ARBA" id="ARBA00022692"/>
    </source>
</evidence>
<feature type="transmembrane region" description="Helical" evidence="7">
    <location>
        <begin position="27"/>
        <end position="46"/>
    </location>
</feature>
<evidence type="ECO:0000256" key="5">
    <source>
        <dbReference type="ARBA" id="ARBA00022989"/>
    </source>
</evidence>
<keyword evidence="5 7" id="KW-1133">Transmembrane helix</keyword>
<evidence type="ECO:0000256" key="3">
    <source>
        <dbReference type="ARBA" id="ARBA00022475"/>
    </source>
</evidence>
<dbReference type="PANTHER" id="PTHR34584">
    <property type="entry name" value="NA(+)/H(+) ANTIPORTER SUBUNIT E1"/>
    <property type="match status" value="1"/>
</dbReference>
<dbReference type="GO" id="GO:0008324">
    <property type="term" value="F:monoatomic cation transmembrane transporter activity"/>
    <property type="evidence" value="ECO:0007669"/>
    <property type="project" value="InterPro"/>
</dbReference>
<evidence type="ECO:0000313" key="8">
    <source>
        <dbReference type="EMBL" id="OGW99492.1"/>
    </source>
</evidence>
<dbReference type="GO" id="GO:0005886">
    <property type="term" value="C:plasma membrane"/>
    <property type="evidence" value="ECO:0007669"/>
    <property type="project" value="UniProtKB-SubCell"/>
</dbReference>
<feature type="transmembrane region" description="Helical" evidence="7">
    <location>
        <begin position="5"/>
        <end position="21"/>
    </location>
</feature>
<dbReference type="PANTHER" id="PTHR34584:SF1">
    <property type="entry name" value="NA(+)_H(+) ANTIPORTER SUBUNIT E1"/>
    <property type="match status" value="1"/>
</dbReference>
<dbReference type="Proteomes" id="UP000178187">
    <property type="component" value="Unassembled WGS sequence"/>
</dbReference>
<dbReference type="AlphaFoldDB" id="A0A1G1L2Y0"/>